<evidence type="ECO:0000256" key="5">
    <source>
        <dbReference type="ARBA" id="ARBA00022741"/>
    </source>
</evidence>
<evidence type="ECO:0000313" key="13">
    <source>
        <dbReference type="Proteomes" id="UP000825886"/>
    </source>
</evidence>
<keyword evidence="9" id="KW-0812">Transmembrane</keyword>
<keyword evidence="7" id="KW-0067">ATP-binding</keyword>
<dbReference type="PANTHER" id="PTHR43065:SF10">
    <property type="entry name" value="PEROXIDE STRESS-ACTIVATED HISTIDINE KINASE MAK3"/>
    <property type="match status" value="1"/>
</dbReference>
<evidence type="ECO:0000256" key="3">
    <source>
        <dbReference type="ARBA" id="ARBA00022553"/>
    </source>
</evidence>
<comment type="catalytic activity">
    <reaction evidence="1">
        <text>ATP + protein L-histidine = ADP + protein N-phospho-L-histidine.</text>
        <dbReference type="EC" id="2.7.13.3"/>
    </reaction>
</comment>
<keyword evidence="8" id="KW-0902">Two-component regulatory system</keyword>
<dbReference type="EC" id="2.7.13.3" evidence="2"/>
<dbReference type="PROSITE" id="PS50109">
    <property type="entry name" value="HIS_KIN"/>
    <property type="match status" value="1"/>
</dbReference>
<keyword evidence="9" id="KW-0472">Membrane</keyword>
<dbReference type="GO" id="GO:0016301">
    <property type="term" value="F:kinase activity"/>
    <property type="evidence" value="ECO:0007669"/>
    <property type="project" value="UniProtKB-KW"/>
</dbReference>
<accession>A0ABX9AKZ0</accession>
<dbReference type="InterPro" id="IPR003594">
    <property type="entry name" value="HATPase_dom"/>
</dbReference>
<dbReference type="SMART" id="SM00388">
    <property type="entry name" value="HisKA"/>
    <property type="match status" value="1"/>
</dbReference>
<protein>
    <recommendedName>
        <fullName evidence="2">histidine kinase</fullName>
        <ecNumber evidence="2">2.7.13.3</ecNumber>
    </recommendedName>
</protein>
<evidence type="ECO:0000256" key="2">
    <source>
        <dbReference type="ARBA" id="ARBA00012438"/>
    </source>
</evidence>
<evidence type="ECO:0000256" key="4">
    <source>
        <dbReference type="ARBA" id="ARBA00022679"/>
    </source>
</evidence>
<keyword evidence="13" id="KW-1185">Reference proteome</keyword>
<dbReference type="InterPro" id="IPR036097">
    <property type="entry name" value="HisK_dim/P_sf"/>
</dbReference>
<dbReference type="InterPro" id="IPR005467">
    <property type="entry name" value="His_kinase_dom"/>
</dbReference>
<evidence type="ECO:0000313" key="12">
    <source>
        <dbReference type="EMBL" id="QZN95854.1"/>
    </source>
</evidence>
<sequence>MRKFAIWILLTALSALALSIHTLQQQYEEHSAEFRILYRDVALKLSQHDVILTLLSAASDPERVKKAFPQILILKTRAPEFSATEPQLAGNGTYWLNGQHVSLLIDLNQVLSTLPQSNAFRTLRLYWHDTPLVVLGDATTTSYWQWHKALVGDSQPFELSAGNDPDWRHLPWISMLLFALLWALVIAFVSRYLMYKRQRVLADLRAQFSELTRLNTMGEITAGMVHELNQPLTAILSYNQTALSLLKQEKSAEIAPLLNAAVVQTKRISALLTDLRQKMHSDHVPLQPINLKPVWSRVLMLLENELQAGKMKIINKIPDDLPPFLAAPQWVEQILHNLLLNAIQAQRDNAPKSAWVEIAAYPTERGITLTLTDGGPGLSEQALQNVFLPFFTTRQGGLGLGMALTQTLVQGLNGDISAENVAGSGARFTLWFPFNAEEQTP</sequence>
<dbReference type="SMART" id="SM00387">
    <property type="entry name" value="HATPase_c"/>
    <property type="match status" value="1"/>
</dbReference>
<evidence type="ECO:0000256" key="6">
    <source>
        <dbReference type="ARBA" id="ARBA00022777"/>
    </source>
</evidence>
<dbReference type="Proteomes" id="UP000825886">
    <property type="component" value="Chromosome"/>
</dbReference>
<dbReference type="Gene3D" id="1.10.287.130">
    <property type="match status" value="1"/>
</dbReference>
<dbReference type="InterPro" id="IPR004358">
    <property type="entry name" value="Sig_transdc_His_kin-like_C"/>
</dbReference>
<keyword evidence="10" id="KW-0732">Signal</keyword>
<name>A0ABX9AKZ0_9ENTR</name>
<dbReference type="Gene3D" id="3.30.565.10">
    <property type="entry name" value="Histidine kinase-like ATPase, C-terminal domain"/>
    <property type="match status" value="1"/>
</dbReference>
<evidence type="ECO:0000256" key="9">
    <source>
        <dbReference type="SAM" id="Phobius"/>
    </source>
</evidence>
<feature type="chain" id="PRO_5045620284" description="histidine kinase" evidence="10">
    <location>
        <begin position="18"/>
        <end position="441"/>
    </location>
</feature>
<feature type="transmembrane region" description="Helical" evidence="9">
    <location>
        <begin position="170"/>
        <end position="189"/>
    </location>
</feature>
<dbReference type="SUPFAM" id="SSF55874">
    <property type="entry name" value="ATPase domain of HSP90 chaperone/DNA topoisomerase II/histidine kinase"/>
    <property type="match status" value="1"/>
</dbReference>
<keyword evidence="6 12" id="KW-0418">Kinase</keyword>
<keyword evidence="3" id="KW-0597">Phosphoprotein</keyword>
<gene>
    <name evidence="12" type="ORF">K6K13_22505</name>
</gene>
<dbReference type="CDD" id="cd00082">
    <property type="entry name" value="HisKA"/>
    <property type="match status" value="1"/>
</dbReference>
<keyword evidence="5" id="KW-0547">Nucleotide-binding</keyword>
<dbReference type="InterPro" id="IPR003661">
    <property type="entry name" value="HisK_dim/P_dom"/>
</dbReference>
<proteinExistence type="predicted"/>
<dbReference type="SUPFAM" id="SSF47384">
    <property type="entry name" value="Homodimeric domain of signal transducing histidine kinase"/>
    <property type="match status" value="1"/>
</dbReference>
<keyword evidence="4" id="KW-0808">Transferase</keyword>
<dbReference type="PRINTS" id="PR00344">
    <property type="entry name" value="BCTRLSENSOR"/>
</dbReference>
<evidence type="ECO:0000256" key="10">
    <source>
        <dbReference type="SAM" id="SignalP"/>
    </source>
</evidence>
<reference evidence="12 13" key="1">
    <citation type="submission" date="2021-08" db="EMBL/GenBank/DDBJ databases">
        <title>Culture and genomic analysis of Symbiopectobacterium purcellii sp. nov. gen. nov., isolated from the leafhopper Empoasca decipiens.</title>
        <authorList>
            <person name="Nadal-Jimenez P."/>
            <person name="Siozios S."/>
            <person name="Halliday N."/>
            <person name="Camara M."/>
            <person name="Hurst G.D.D."/>
        </authorList>
    </citation>
    <scope>NUCLEOTIDE SEQUENCE [LARGE SCALE GENOMIC DNA]</scope>
    <source>
        <strain evidence="12 13">SyEd1</strain>
    </source>
</reference>
<dbReference type="RefSeq" id="WP_222158926.1">
    <property type="nucleotide sequence ID" value="NZ_CP081864.1"/>
</dbReference>
<evidence type="ECO:0000259" key="11">
    <source>
        <dbReference type="PROSITE" id="PS50109"/>
    </source>
</evidence>
<dbReference type="InterPro" id="IPR036890">
    <property type="entry name" value="HATPase_C_sf"/>
</dbReference>
<feature type="domain" description="Histidine kinase" evidence="11">
    <location>
        <begin position="223"/>
        <end position="436"/>
    </location>
</feature>
<evidence type="ECO:0000256" key="8">
    <source>
        <dbReference type="ARBA" id="ARBA00023012"/>
    </source>
</evidence>
<evidence type="ECO:0000256" key="1">
    <source>
        <dbReference type="ARBA" id="ARBA00000085"/>
    </source>
</evidence>
<dbReference type="PANTHER" id="PTHR43065">
    <property type="entry name" value="SENSOR HISTIDINE KINASE"/>
    <property type="match status" value="1"/>
</dbReference>
<keyword evidence="9" id="KW-1133">Transmembrane helix</keyword>
<evidence type="ECO:0000256" key="7">
    <source>
        <dbReference type="ARBA" id="ARBA00022840"/>
    </source>
</evidence>
<dbReference type="Pfam" id="PF00512">
    <property type="entry name" value="HisKA"/>
    <property type="match status" value="1"/>
</dbReference>
<dbReference type="Pfam" id="PF02518">
    <property type="entry name" value="HATPase_c"/>
    <property type="match status" value="1"/>
</dbReference>
<organism evidence="12 13">
    <name type="scientific">Symbiopectobacterium purcellii</name>
    <dbReference type="NCBI Taxonomy" id="2871826"/>
    <lineage>
        <taxon>Bacteria</taxon>
        <taxon>Pseudomonadati</taxon>
        <taxon>Pseudomonadota</taxon>
        <taxon>Gammaproteobacteria</taxon>
        <taxon>Enterobacterales</taxon>
        <taxon>Enterobacteriaceae</taxon>
    </lineage>
</organism>
<feature type="signal peptide" evidence="10">
    <location>
        <begin position="1"/>
        <end position="17"/>
    </location>
</feature>
<dbReference type="EMBL" id="CP081864">
    <property type="protein sequence ID" value="QZN95854.1"/>
    <property type="molecule type" value="Genomic_DNA"/>
</dbReference>